<gene>
    <name evidence="4" type="ORF">C5689_00890</name>
</gene>
<feature type="domain" description="Luciferase-like" evidence="3">
    <location>
        <begin position="60"/>
        <end position="345"/>
    </location>
</feature>
<evidence type="ECO:0000256" key="2">
    <source>
        <dbReference type="ARBA" id="ARBA00023033"/>
    </source>
</evidence>
<comment type="caution">
    <text evidence="4">The sequence shown here is derived from an EMBL/GenBank/DDBJ whole genome shotgun (WGS) entry which is preliminary data.</text>
</comment>
<dbReference type="Gene3D" id="3.20.20.30">
    <property type="entry name" value="Luciferase-like domain"/>
    <property type="match status" value="1"/>
</dbReference>
<dbReference type="Pfam" id="PF00296">
    <property type="entry name" value="Bac_luciferase"/>
    <property type="match status" value="1"/>
</dbReference>
<dbReference type="EMBL" id="PUIV01000001">
    <property type="protein sequence ID" value="PWB95702.1"/>
    <property type="molecule type" value="Genomic_DNA"/>
</dbReference>
<evidence type="ECO:0000313" key="4">
    <source>
        <dbReference type="EMBL" id="PWB95702.1"/>
    </source>
</evidence>
<dbReference type="InterPro" id="IPR011251">
    <property type="entry name" value="Luciferase-like_dom"/>
</dbReference>
<reference evidence="4 5" key="1">
    <citation type="journal article" date="2018" name="Appl. Microbiol. Biotechnol.">
        <title>Co-cultivation of the strictly anaerobic methanogen Methanosarcina barkeri with aerobic methanotrophs in an oxygen-limited membrane bioreactor.</title>
        <authorList>
            <person name="In 't Zandt M.H."/>
            <person name="van den Bosch T.J.M."/>
            <person name="Rijkers R."/>
            <person name="van Kessel M.A.H.J."/>
            <person name="Jetten M.S.M."/>
            <person name="Welte C.U."/>
        </authorList>
    </citation>
    <scope>NUCLEOTIDE SEQUENCE [LARGE SCALE GENOMIC DNA]</scope>
    <source>
        <strain evidence="4 5">DSM 17706</strain>
    </source>
</reference>
<dbReference type="PANTHER" id="PTHR30137:SF8">
    <property type="entry name" value="BLR5498 PROTEIN"/>
    <property type="match status" value="1"/>
</dbReference>
<dbReference type="PANTHER" id="PTHR30137">
    <property type="entry name" value="LUCIFERASE-LIKE MONOOXYGENASE"/>
    <property type="match status" value="1"/>
</dbReference>
<dbReference type="SUPFAM" id="SSF51679">
    <property type="entry name" value="Bacterial luciferase-like"/>
    <property type="match status" value="1"/>
</dbReference>
<protein>
    <submittedName>
        <fullName evidence="4">LLM class flavin-dependent oxidoreductase</fullName>
    </submittedName>
</protein>
<name>A0A2U1SVT2_METSR</name>
<organism evidence="4 5">
    <name type="scientific">Methylosinus sporium</name>
    <dbReference type="NCBI Taxonomy" id="428"/>
    <lineage>
        <taxon>Bacteria</taxon>
        <taxon>Pseudomonadati</taxon>
        <taxon>Pseudomonadota</taxon>
        <taxon>Alphaproteobacteria</taxon>
        <taxon>Hyphomicrobiales</taxon>
        <taxon>Methylocystaceae</taxon>
        <taxon>Methylosinus</taxon>
    </lineage>
</organism>
<evidence type="ECO:0000313" key="5">
    <source>
        <dbReference type="Proteomes" id="UP000245137"/>
    </source>
</evidence>
<dbReference type="GO" id="GO:0004497">
    <property type="term" value="F:monooxygenase activity"/>
    <property type="evidence" value="ECO:0007669"/>
    <property type="project" value="UniProtKB-KW"/>
</dbReference>
<proteinExistence type="predicted"/>
<dbReference type="InterPro" id="IPR050766">
    <property type="entry name" value="Bact_Lucif_Oxidored"/>
</dbReference>
<keyword evidence="2" id="KW-0503">Monooxygenase</keyword>
<dbReference type="Proteomes" id="UP000245137">
    <property type="component" value="Unassembled WGS sequence"/>
</dbReference>
<keyword evidence="1" id="KW-0560">Oxidoreductase</keyword>
<evidence type="ECO:0000259" key="3">
    <source>
        <dbReference type="Pfam" id="PF00296"/>
    </source>
</evidence>
<accession>A0A2U1SVT2</accession>
<dbReference type="GO" id="GO:0005829">
    <property type="term" value="C:cytosol"/>
    <property type="evidence" value="ECO:0007669"/>
    <property type="project" value="TreeGrafter"/>
</dbReference>
<dbReference type="GO" id="GO:0016705">
    <property type="term" value="F:oxidoreductase activity, acting on paired donors, with incorporation or reduction of molecular oxygen"/>
    <property type="evidence" value="ECO:0007669"/>
    <property type="project" value="InterPro"/>
</dbReference>
<dbReference type="InterPro" id="IPR036661">
    <property type="entry name" value="Luciferase-like_sf"/>
</dbReference>
<dbReference type="AlphaFoldDB" id="A0A2U1SVT2"/>
<dbReference type="OrthoDB" id="9804736at2"/>
<evidence type="ECO:0000256" key="1">
    <source>
        <dbReference type="ARBA" id="ARBA00023002"/>
    </source>
</evidence>
<keyword evidence="5" id="KW-1185">Reference proteome</keyword>
<sequence length="377" mass="41593">MAELSCFRRGPPRDFAERAESCGFGRETPRRSRAARLLQVFADTPPAPGRASWSGAMNPRFGYLCLFDNPTSEAGRALTRQLILVREAERMRFDDIWFAEHHFDDYFPSGACSVMLGYAAGVTMRARIGSASFLPALRDPVQLAEDVASIDLLTKGRFNFGVASGADFPKQTVDFGIAPEDANARGLEALELVERLFAESEVTHKGKYFSVEKLSLAPRPEQKVPTWIATTEESTIRLAARKGYGLMAAATCGNEELRRILDIYKSEAPEGDPRLILARFGFATQERDEAVSIATPYLEDYCAKANATRVGEALDPQALLSMSLVGSYKEVADHVNRLNEEFGVHGIAVIPTSAQFDTVKRCLAAFVDEIRLRLPVD</sequence>